<organism evidence="2 3">
    <name type="scientific">Polarella glacialis</name>
    <name type="common">Dinoflagellate</name>
    <dbReference type="NCBI Taxonomy" id="89957"/>
    <lineage>
        <taxon>Eukaryota</taxon>
        <taxon>Sar</taxon>
        <taxon>Alveolata</taxon>
        <taxon>Dinophyceae</taxon>
        <taxon>Suessiales</taxon>
        <taxon>Suessiaceae</taxon>
        <taxon>Polarella</taxon>
    </lineage>
</organism>
<dbReference type="GO" id="GO:0004674">
    <property type="term" value="F:protein serine/threonine kinase activity"/>
    <property type="evidence" value="ECO:0007669"/>
    <property type="project" value="InterPro"/>
</dbReference>
<comment type="caution">
    <text evidence="2">The sequence shown here is derived from an EMBL/GenBank/DDBJ whole genome shotgun (WGS) entry which is preliminary data.</text>
</comment>
<dbReference type="PROSITE" id="PS50011">
    <property type="entry name" value="PROTEIN_KINASE_DOM"/>
    <property type="match status" value="1"/>
</dbReference>
<dbReference type="InterPro" id="IPR000719">
    <property type="entry name" value="Prot_kinase_dom"/>
</dbReference>
<name>A0A813DSW1_POLGL</name>
<feature type="domain" description="Protein kinase" evidence="1">
    <location>
        <begin position="1"/>
        <end position="287"/>
    </location>
</feature>
<dbReference type="EMBL" id="CAJNNV010003282">
    <property type="protein sequence ID" value="CAE8588732.1"/>
    <property type="molecule type" value="Genomic_DNA"/>
</dbReference>
<dbReference type="Proteomes" id="UP000654075">
    <property type="component" value="Unassembled WGS sequence"/>
</dbReference>
<dbReference type="SMART" id="SM00220">
    <property type="entry name" value="S_TKc"/>
    <property type="match status" value="1"/>
</dbReference>
<dbReference type="Pfam" id="PF00069">
    <property type="entry name" value="Pkinase"/>
    <property type="match status" value="1"/>
</dbReference>
<dbReference type="PANTHER" id="PTHR24348:SF68">
    <property type="entry name" value="SERINE_THREONINE-PROTEIN KINASE ATG1C"/>
    <property type="match status" value="1"/>
</dbReference>
<proteinExistence type="predicted"/>
<evidence type="ECO:0000313" key="2">
    <source>
        <dbReference type="EMBL" id="CAE8588732.1"/>
    </source>
</evidence>
<keyword evidence="3" id="KW-1185">Reference proteome</keyword>
<dbReference type="Gene3D" id="1.10.510.10">
    <property type="entry name" value="Transferase(Phosphotransferase) domain 1"/>
    <property type="match status" value="1"/>
</dbReference>
<dbReference type="AlphaFoldDB" id="A0A813DSW1"/>
<dbReference type="GO" id="GO:0010506">
    <property type="term" value="P:regulation of autophagy"/>
    <property type="evidence" value="ECO:0007669"/>
    <property type="project" value="InterPro"/>
</dbReference>
<evidence type="ECO:0000259" key="1">
    <source>
        <dbReference type="PROSITE" id="PS50011"/>
    </source>
</evidence>
<dbReference type="GO" id="GO:0005737">
    <property type="term" value="C:cytoplasm"/>
    <property type="evidence" value="ECO:0007669"/>
    <property type="project" value="TreeGrafter"/>
</dbReference>
<protein>
    <recommendedName>
        <fullName evidence="1">Protein kinase domain-containing protein</fullName>
    </recommendedName>
</protein>
<sequence length="329" mass="35136">MHVNEVRALRRLQHPCIVKLLGIVDTPLILDMILEYCPAGALRNYPKHGSFQSQHLAQLLFDSASGLAYMHREWFAHLDVKPHNILVSLSEKDASPHGKLCDFGTATRIGASRMLCGQMGTPGYKAPEMEAGLEFDATLADVWSLGKVVEFAEQFGGSAFTDIRVAMSVEPLTIRAEQLVFEFRPMELAAVIWASAGAGWSSDSAFLRSASLAATSAVSAFRLDELAGVAWALARLHMDGSVFSSACLERCRAPGVWQSLTSPELVACLWALAMAARRSGLPAAPGLDFDAAAAGVAAKAQELKPGQLCTALAALSRLAPSRTSNSPGV</sequence>
<accession>A0A813DSW1</accession>
<reference evidence="2" key="1">
    <citation type="submission" date="2021-02" db="EMBL/GenBank/DDBJ databases">
        <authorList>
            <person name="Dougan E. K."/>
            <person name="Rhodes N."/>
            <person name="Thang M."/>
            <person name="Chan C."/>
        </authorList>
    </citation>
    <scope>NUCLEOTIDE SEQUENCE</scope>
</reference>
<feature type="non-terminal residue" evidence="2">
    <location>
        <position position="1"/>
    </location>
</feature>
<dbReference type="GO" id="GO:0005524">
    <property type="term" value="F:ATP binding"/>
    <property type="evidence" value="ECO:0007669"/>
    <property type="project" value="InterPro"/>
</dbReference>
<dbReference type="InterPro" id="IPR008271">
    <property type="entry name" value="Ser/Thr_kinase_AS"/>
</dbReference>
<dbReference type="OrthoDB" id="4062651at2759"/>
<dbReference type="InterPro" id="IPR045269">
    <property type="entry name" value="Atg1-like"/>
</dbReference>
<dbReference type="PANTHER" id="PTHR24348">
    <property type="entry name" value="SERINE/THREONINE-PROTEIN KINASE UNC-51-RELATED"/>
    <property type="match status" value="1"/>
</dbReference>
<dbReference type="SUPFAM" id="SSF56112">
    <property type="entry name" value="Protein kinase-like (PK-like)"/>
    <property type="match status" value="1"/>
</dbReference>
<evidence type="ECO:0000313" key="3">
    <source>
        <dbReference type="Proteomes" id="UP000654075"/>
    </source>
</evidence>
<dbReference type="PROSITE" id="PS00108">
    <property type="entry name" value="PROTEIN_KINASE_ST"/>
    <property type="match status" value="1"/>
</dbReference>
<gene>
    <name evidence="2" type="ORF">PGLA1383_LOCUS7517</name>
</gene>
<dbReference type="InterPro" id="IPR011009">
    <property type="entry name" value="Kinase-like_dom_sf"/>
</dbReference>